<reference evidence="2 3" key="1">
    <citation type="submission" date="2019-08" db="EMBL/GenBank/DDBJ databases">
        <authorList>
            <person name="Ye J."/>
        </authorList>
    </citation>
    <scope>NUCLEOTIDE SEQUENCE [LARGE SCALE GENOMIC DNA]</scope>
    <source>
        <strain evidence="2 3">TK008</strain>
    </source>
</reference>
<feature type="transmembrane region" description="Helical" evidence="1">
    <location>
        <begin position="154"/>
        <end position="177"/>
    </location>
</feature>
<dbReference type="GO" id="GO:0005886">
    <property type="term" value="C:plasma membrane"/>
    <property type="evidence" value="ECO:0007669"/>
    <property type="project" value="TreeGrafter"/>
</dbReference>
<sequence length="195" mass="21502">MSEPVASVIPPPPHRGPMGAAVRACFQKYARFSGRAPRSEFWYFILFLIAGQILLIILNSTLFGPVVETTPDGGQSRLYTSGWFGTIFMLATFLPLLAVGWRRMHDLNLRGWWFIAPLILQFVLLWGTAIYYFGLQGLMDAFRQYGAVTFSFSGPGIGKIILLVLAAHVALIIALAWRGTKGPNRFGPDPLGGQA</sequence>
<name>A0A5C6S2K3_9RHOB</name>
<dbReference type="EMBL" id="VOPL01000004">
    <property type="protein sequence ID" value="TXB68685.1"/>
    <property type="molecule type" value="Genomic_DNA"/>
</dbReference>
<keyword evidence="1" id="KW-0472">Membrane</keyword>
<feature type="transmembrane region" description="Helical" evidence="1">
    <location>
        <begin position="113"/>
        <end position="134"/>
    </location>
</feature>
<feature type="transmembrane region" description="Helical" evidence="1">
    <location>
        <begin position="41"/>
        <end position="63"/>
    </location>
</feature>
<dbReference type="AlphaFoldDB" id="A0A5C6S2K3"/>
<dbReference type="Pfam" id="PF05656">
    <property type="entry name" value="DUF805"/>
    <property type="match status" value="1"/>
</dbReference>
<evidence type="ECO:0000256" key="1">
    <source>
        <dbReference type="SAM" id="Phobius"/>
    </source>
</evidence>
<dbReference type="InterPro" id="IPR008523">
    <property type="entry name" value="DUF805"/>
</dbReference>
<accession>A0A5C6S2K3</accession>
<gene>
    <name evidence="2" type="ORF">FQV27_11925</name>
</gene>
<keyword evidence="1" id="KW-1133">Transmembrane helix</keyword>
<evidence type="ECO:0000313" key="2">
    <source>
        <dbReference type="EMBL" id="TXB68685.1"/>
    </source>
</evidence>
<keyword evidence="1" id="KW-0812">Transmembrane</keyword>
<comment type="caution">
    <text evidence="2">The sequence shown here is derived from an EMBL/GenBank/DDBJ whole genome shotgun (WGS) entry which is preliminary data.</text>
</comment>
<dbReference type="PANTHER" id="PTHR34980:SF2">
    <property type="entry name" value="INNER MEMBRANE PROTEIN YHAH-RELATED"/>
    <property type="match status" value="1"/>
</dbReference>
<dbReference type="PANTHER" id="PTHR34980">
    <property type="entry name" value="INNER MEMBRANE PROTEIN-RELATED-RELATED"/>
    <property type="match status" value="1"/>
</dbReference>
<dbReference type="Proteomes" id="UP000321562">
    <property type="component" value="Unassembled WGS sequence"/>
</dbReference>
<evidence type="ECO:0000313" key="3">
    <source>
        <dbReference type="Proteomes" id="UP000321562"/>
    </source>
</evidence>
<organism evidence="2 3">
    <name type="scientific">Paracoccus aurantiacus</name>
    <dbReference type="NCBI Taxonomy" id="2599412"/>
    <lineage>
        <taxon>Bacteria</taxon>
        <taxon>Pseudomonadati</taxon>
        <taxon>Pseudomonadota</taxon>
        <taxon>Alphaproteobacteria</taxon>
        <taxon>Rhodobacterales</taxon>
        <taxon>Paracoccaceae</taxon>
        <taxon>Paracoccus</taxon>
    </lineage>
</organism>
<feature type="transmembrane region" description="Helical" evidence="1">
    <location>
        <begin position="83"/>
        <end position="101"/>
    </location>
</feature>
<protein>
    <submittedName>
        <fullName evidence="2">DUF805 domain-containing protein</fullName>
    </submittedName>
</protein>
<proteinExistence type="predicted"/>
<dbReference type="OrthoDB" id="9812349at2"/>
<keyword evidence="3" id="KW-1185">Reference proteome</keyword>